<feature type="region of interest" description="Disordered" evidence="1">
    <location>
        <begin position="238"/>
        <end position="258"/>
    </location>
</feature>
<dbReference type="Proteomes" id="UP001219525">
    <property type="component" value="Unassembled WGS sequence"/>
</dbReference>
<protein>
    <submittedName>
        <fullName evidence="2">Uncharacterized protein</fullName>
    </submittedName>
</protein>
<dbReference type="EMBL" id="JARJCW010000002">
    <property type="protein sequence ID" value="KAJ7229124.1"/>
    <property type="molecule type" value="Genomic_DNA"/>
</dbReference>
<evidence type="ECO:0000313" key="3">
    <source>
        <dbReference type="Proteomes" id="UP001219525"/>
    </source>
</evidence>
<dbReference type="AlphaFoldDB" id="A0AAD7E573"/>
<accession>A0AAD7E573</accession>
<keyword evidence="3" id="KW-1185">Reference proteome</keyword>
<comment type="caution">
    <text evidence="2">The sequence shown here is derived from an EMBL/GenBank/DDBJ whole genome shotgun (WGS) entry which is preliminary data.</text>
</comment>
<evidence type="ECO:0000256" key="1">
    <source>
        <dbReference type="SAM" id="MobiDB-lite"/>
    </source>
</evidence>
<evidence type="ECO:0000313" key="2">
    <source>
        <dbReference type="EMBL" id="KAJ7229124.1"/>
    </source>
</evidence>
<sequence>MSLPSEQLTDAACRKLNITRHGQSTAIVIRTSARARAHIIPCGKNAHLRTFAPSCGARSHSLDCAIWCSVLVGAAVSTGESGAGRRTRTGAVCVRGGDVHVRGGDVHIRGGGDVHVCGSDVRIIMRRGGRKHAWRGRKRYRAVHTNGSGAYGAVTWAALSTRGQERRTSTGARTHPQRARLRQQPDTGWSYEGEAHTRAEAAARHALACTAADAQHGSSSATMSRTAAAAISIQCCGGNEHSSGREQEQAEAQAGRRARTRQEVVVLVVCAKGDVKG</sequence>
<organism evidence="2 3">
    <name type="scientific">Mycena pura</name>
    <dbReference type="NCBI Taxonomy" id="153505"/>
    <lineage>
        <taxon>Eukaryota</taxon>
        <taxon>Fungi</taxon>
        <taxon>Dikarya</taxon>
        <taxon>Basidiomycota</taxon>
        <taxon>Agaricomycotina</taxon>
        <taxon>Agaricomycetes</taxon>
        <taxon>Agaricomycetidae</taxon>
        <taxon>Agaricales</taxon>
        <taxon>Marasmiineae</taxon>
        <taxon>Mycenaceae</taxon>
        <taxon>Mycena</taxon>
    </lineage>
</organism>
<reference evidence="2" key="1">
    <citation type="submission" date="2023-03" db="EMBL/GenBank/DDBJ databases">
        <title>Massive genome expansion in bonnet fungi (Mycena s.s.) driven by repeated elements and novel gene families across ecological guilds.</title>
        <authorList>
            <consortium name="Lawrence Berkeley National Laboratory"/>
            <person name="Harder C.B."/>
            <person name="Miyauchi S."/>
            <person name="Viragh M."/>
            <person name="Kuo A."/>
            <person name="Thoen E."/>
            <person name="Andreopoulos B."/>
            <person name="Lu D."/>
            <person name="Skrede I."/>
            <person name="Drula E."/>
            <person name="Henrissat B."/>
            <person name="Morin E."/>
            <person name="Kohler A."/>
            <person name="Barry K."/>
            <person name="LaButti K."/>
            <person name="Morin E."/>
            <person name="Salamov A."/>
            <person name="Lipzen A."/>
            <person name="Mereny Z."/>
            <person name="Hegedus B."/>
            <person name="Baldrian P."/>
            <person name="Stursova M."/>
            <person name="Weitz H."/>
            <person name="Taylor A."/>
            <person name="Grigoriev I.V."/>
            <person name="Nagy L.G."/>
            <person name="Martin F."/>
            <person name="Kauserud H."/>
        </authorList>
    </citation>
    <scope>NUCLEOTIDE SEQUENCE</scope>
    <source>
        <strain evidence="2">9144</strain>
    </source>
</reference>
<proteinExistence type="predicted"/>
<feature type="region of interest" description="Disordered" evidence="1">
    <location>
        <begin position="161"/>
        <end position="189"/>
    </location>
</feature>
<name>A0AAD7E573_9AGAR</name>
<gene>
    <name evidence="2" type="ORF">GGX14DRAFT_385405</name>
</gene>